<keyword evidence="1" id="KW-1015">Disulfide bond</keyword>
<comment type="caution">
    <text evidence="3">The sequence shown here is derived from an EMBL/GenBank/DDBJ whole genome shotgun (WGS) entry which is preliminary data.</text>
</comment>
<reference evidence="3 4" key="1">
    <citation type="submission" date="2024-06" db="EMBL/GenBank/DDBJ databases">
        <title>A chromosome-level genome assembly of beet webworm, Loxostege sticticalis.</title>
        <authorList>
            <person name="Zhang Y."/>
        </authorList>
    </citation>
    <scope>NUCLEOTIDE SEQUENCE [LARGE SCALE GENOMIC DNA]</scope>
    <source>
        <strain evidence="3">AQ026</strain>
        <tissue evidence="3">Whole body</tissue>
    </source>
</reference>
<dbReference type="PANTHER" id="PTHR23278">
    <property type="entry name" value="SIDESTEP PROTEIN"/>
    <property type="match status" value="1"/>
</dbReference>
<dbReference type="InterPro" id="IPR013783">
    <property type="entry name" value="Ig-like_fold"/>
</dbReference>
<dbReference type="Proteomes" id="UP001549920">
    <property type="component" value="Unassembled WGS sequence"/>
</dbReference>
<gene>
    <name evidence="3" type="ORF">ABMA27_010179</name>
</gene>
<feature type="non-terminal residue" evidence="3">
    <location>
        <position position="168"/>
    </location>
</feature>
<proteinExistence type="predicted"/>
<organism evidence="3 4">
    <name type="scientific">Loxostege sticticalis</name>
    <name type="common">Beet webworm moth</name>
    <dbReference type="NCBI Taxonomy" id="481309"/>
    <lineage>
        <taxon>Eukaryota</taxon>
        <taxon>Metazoa</taxon>
        <taxon>Ecdysozoa</taxon>
        <taxon>Arthropoda</taxon>
        <taxon>Hexapoda</taxon>
        <taxon>Insecta</taxon>
        <taxon>Pterygota</taxon>
        <taxon>Neoptera</taxon>
        <taxon>Endopterygota</taxon>
        <taxon>Lepidoptera</taxon>
        <taxon>Glossata</taxon>
        <taxon>Ditrysia</taxon>
        <taxon>Pyraloidea</taxon>
        <taxon>Crambidae</taxon>
        <taxon>Pyraustinae</taxon>
        <taxon>Loxostege</taxon>
    </lineage>
</organism>
<accession>A0ABR3H4V8</accession>
<evidence type="ECO:0000259" key="2">
    <source>
        <dbReference type="PROSITE" id="PS50835"/>
    </source>
</evidence>
<dbReference type="Pfam" id="PF08205">
    <property type="entry name" value="C2-set_2"/>
    <property type="match status" value="1"/>
</dbReference>
<name>A0ABR3H4V8_LOXSC</name>
<sequence length="168" mass="19107">MLQCMHKKLLYMGDAPVNIVVWYLLDTREGRPSHWSDSSTLGVRATFRSDTVPAVLVLTKLRPYQLMRCLTHIYMYLFIIRYLFAVPPERLIILNQDGNEIRSGVIGPYDEGTEVNLTCVAVGGRPTARVSWWKSHALLANSEARASVSFRLQRSDYGTDITCQVRSL</sequence>
<dbReference type="InterPro" id="IPR007110">
    <property type="entry name" value="Ig-like_dom"/>
</dbReference>
<evidence type="ECO:0000313" key="3">
    <source>
        <dbReference type="EMBL" id="KAL0859839.1"/>
    </source>
</evidence>
<feature type="domain" description="Ig-like" evidence="2">
    <location>
        <begin position="88"/>
        <end position="168"/>
    </location>
</feature>
<dbReference type="PROSITE" id="PS50835">
    <property type="entry name" value="IG_LIKE"/>
    <property type="match status" value="1"/>
</dbReference>
<dbReference type="PANTHER" id="PTHR23278:SF19">
    <property type="entry name" value="OBSCURIN"/>
    <property type="match status" value="1"/>
</dbReference>
<keyword evidence="4" id="KW-1185">Reference proteome</keyword>
<dbReference type="EMBL" id="JBEUOH010000026">
    <property type="protein sequence ID" value="KAL0859839.1"/>
    <property type="molecule type" value="Genomic_DNA"/>
</dbReference>
<evidence type="ECO:0000256" key="1">
    <source>
        <dbReference type="ARBA" id="ARBA00023157"/>
    </source>
</evidence>
<dbReference type="InterPro" id="IPR036179">
    <property type="entry name" value="Ig-like_dom_sf"/>
</dbReference>
<protein>
    <recommendedName>
        <fullName evidence="2">Ig-like domain-containing protein</fullName>
    </recommendedName>
</protein>
<dbReference type="Gene3D" id="2.60.40.10">
    <property type="entry name" value="Immunoglobulins"/>
    <property type="match status" value="1"/>
</dbReference>
<dbReference type="InterPro" id="IPR013162">
    <property type="entry name" value="CD80_C2-set"/>
</dbReference>
<dbReference type="SUPFAM" id="SSF48726">
    <property type="entry name" value="Immunoglobulin"/>
    <property type="match status" value="1"/>
</dbReference>
<evidence type="ECO:0000313" key="4">
    <source>
        <dbReference type="Proteomes" id="UP001549920"/>
    </source>
</evidence>